<keyword evidence="4" id="KW-1185">Reference proteome</keyword>
<reference evidence="3 4" key="1">
    <citation type="submission" date="2020-08" db="EMBL/GenBank/DDBJ databases">
        <title>Genomic Encyclopedia of Type Strains, Phase IV (KMG-IV): sequencing the most valuable type-strain genomes for metagenomic binning, comparative biology and taxonomic classification.</title>
        <authorList>
            <person name="Goeker M."/>
        </authorList>
    </citation>
    <scope>NUCLEOTIDE SEQUENCE [LARGE SCALE GENOMIC DNA]</scope>
    <source>
        <strain evidence="3 4">DSM 21793</strain>
    </source>
</reference>
<feature type="chain" id="PRO_5033059506" description="DUF2092 domain-containing protein" evidence="2">
    <location>
        <begin position="24"/>
        <end position="258"/>
    </location>
</feature>
<dbReference type="Gene3D" id="2.50.20.10">
    <property type="entry name" value="Lipoprotein localisation LolA/LolB/LppX"/>
    <property type="match status" value="1"/>
</dbReference>
<evidence type="ECO:0008006" key="5">
    <source>
        <dbReference type="Google" id="ProtNLM"/>
    </source>
</evidence>
<evidence type="ECO:0000256" key="2">
    <source>
        <dbReference type="SAM" id="SignalP"/>
    </source>
</evidence>
<comment type="caution">
    <text evidence="3">The sequence shown here is derived from an EMBL/GenBank/DDBJ whole genome shotgun (WGS) entry which is preliminary data.</text>
</comment>
<dbReference type="Pfam" id="PF09865">
    <property type="entry name" value="DUF2092"/>
    <property type="match status" value="1"/>
</dbReference>
<evidence type="ECO:0000313" key="3">
    <source>
        <dbReference type="EMBL" id="MBB3892144.1"/>
    </source>
</evidence>
<proteinExistence type="predicted"/>
<evidence type="ECO:0000256" key="1">
    <source>
        <dbReference type="ARBA" id="ARBA00022729"/>
    </source>
</evidence>
<feature type="signal peptide" evidence="2">
    <location>
        <begin position="1"/>
        <end position="23"/>
    </location>
</feature>
<name>A0A840A1G4_9CAUL</name>
<evidence type="ECO:0000313" key="4">
    <source>
        <dbReference type="Proteomes" id="UP000530564"/>
    </source>
</evidence>
<gene>
    <name evidence="3" type="ORF">GGQ61_002877</name>
</gene>
<dbReference type="InterPro" id="IPR019207">
    <property type="entry name" value="DUF2092"/>
</dbReference>
<keyword evidence="1 2" id="KW-0732">Signal</keyword>
<organism evidence="3 4">
    <name type="scientific">Phenylobacterium haematophilum</name>
    <dbReference type="NCBI Taxonomy" id="98513"/>
    <lineage>
        <taxon>Bacteria</taxon>
        <taxon>Pseudomonadati</taxon>
        <taxon>Pseudomonadota</taxon>
        <taxon>Alphaproteobacteria</taxon>
        <taxon>Caulobacterales</taxon>
        <taxon>Caulobacteraceae</taxon>
        <taxon>Phenylobacterium</taxon>
    </lineage>
</organism>
<dbReference type="InterPro" id="IPR029046">
    <property type="entry name" value="LolA/LolB/LppX"/>
</dbReference>
<dbReference type="Proteomes" id="UP000530564">
    <property type="component" value="Unassembled WGS sequence"/>
</dbReference>
<accession>A0A840A1G4</accession>
<protein>
    <recommendedName>
        <fullName evidence="5">DUF2092 domain-containing protein</fullName>
    </recommendedName>
</protein>
<dbReference type="AlphaFoldDB" id="A0A840A1G4"/>
<dbReference type="EMBL" id="JACIDK010000004">
    <property type="protein sequence ID" value="MBB3892144.1"/>
    <property type="molecule type" value="Genomic_DNA"/>
</dbReference>
<dbReference type="RefSeq" id="WP_183773913.1">
    <property type="nucleotide sequence ID" value="NZ_JACIDK010000004.1"/>
</dbReference>
<dbReference type="SUPFAM" id="SSF89392">
    <property type="entry name" value="Prokaryotic lipoproteins and lipoprotein localization factors"/>
    <property type="match status" value="1"/>
</dbReference>
<sequence length="258" mass="28275">MIRSAPWLSAAALAAGLASAALAQPAPSPAASAAADSDIDPEAMEAMKRMSAYLAAHTSFELKTTGAFDLVLDDGQRLQFGDNATFKVRRPDRFVIERVGDYKDRRFTYDGKQLTVSSPRTSYYAQVDAPPTIRETLTLASQRYGIELPLTDLFRWSEPGGGRADEVKEALYVGPAVIDGTPTDHFAFREDEVDWQIWIAQGDAPVPRKIVITDRTDPSSPQYTATLSWNFRPVFDAQTFAFKAPAGALPIRLTALTQ</sequence>